<dbReference type="InParanoid" id="A0A507BCX5"/>
<dbReference type="OrthoDB" id="3501032at2759"/>
<feature type="compositionally biased region" description="Acidic residues" evidence="1">
    <location>
        <begin position="524"/>
        <end position="536"/>
    </location>
</feature>
<feature type="compositionally biased region" description="Acidic residues" evidence="1">
    <location>
        <begin position="557"/>
        <end position="583"/>
    </location>
</feature>
<protein>
    <recommendedName>
        <fullName evidence="2">2EXR domain-containing protein</fullName>
    </recommendedName>
</protein>
<dbReference type="STRING" id="1093900.A0A507BCX5"/>
<feature type="region of interest" description="Disordered" evidence="1">
    <location>
        <begin position="1"/>
        <end position="53"/>
    </location>
</feature>
<gene>
    <name evidence="3" type="ORF">E0L32_003818</name>
</gene>
<feature type="domain" description="2EXR" evidence="2">
    <location>
        <begin position="59"/>
        <end position="153"/>
    </location>
</feature>
<dbReference type="GeneID" id="41971265"/>
<dbReference type="Proteomes" id="UP000319257">
    <property type="component" value="Unassembled WGS sequence"/>
</dbReference>
<sequence length="658" mass="73739">MSSDSEEANDSARALDDESENSESDESHGFLDIEAAESGDESSEDSESDDDVEYIPPTFYQFKRLPPEMRQRVWEMFCPDLLANPRVYTVLLQYEDSTYLAEGPTLSQQTAPARTVLAVHRESRALALRRLPDSFNIESQDAIVRFNKESDVVYMAGHIPILTTRKLPKRIRDFCANIANIALDGVAFGLGSFDPQKLQSILQSLPSLKSVFLRFDDTMVEAVHSHWCTSDMVHNYYIQTDEEEPGLGELREDYETIFAWPNLTKNREWAEQNIPIDPTKRGYLRRLAQVPRGLESLAAMMTGPLEGHNGEDEEDESGEEEDGDGGVLEEGDGSNGEKDQLPVSRTLPSGVEVWPMIQFEFETGVNRFELLRGWSGKQEEWNIALEGELDFGSDSEGADVEDEYESEGIDDDDIEEAEISDDEDDLHVQPLSDAESVSSEAAPRSIEAIDLTSDHHELEAAVFSSPEPESEDQGSDEEKIASNPSRRGKRQAKRRVIESDSEGGSQGEEDAPRKNRRARRVLPESEDEEGDNEDVVETANPARPVKSGTSRGRRVSEDEEGDSEEEEEDEDEDSEEEDDEEDDPPRRISLAERLQLHRQQNPIMVGSGSESEEDSDGGGVKYVNGDFDDDEDPEEDEDDNDGLTIQEAEESDDEDDAW</sequence>
<organism evidence="3 4">
    <name type="scientific">Thyridium curvatum</name>
    <dbReference type="NCBI Taxonomy" id="1093900"/>
    <lineage>
        <taxon>Eukaryota</taxon>
        <taxon>Fungi</taxon>
        <taxon>Dikarya</taxon>
        <taxon>Ascomycota</taxon>
        <taxon>Pezizomycotina</taxon>
        <taxon>Sordariomycetes</taxon>
        <taxon>Sordariomycetidae</taxon>
        <taxon>Thyridiales</taxon>
        <taxon>Thyridiaceae</taxon>
        <taxon>Thyridium</taxon>
    </lineage>
</organism>
<evidence type="ECO:0000313" key="3">
    <source>
        <dbReference type="EMBL" id="TPX16524.1"/>
    </source>
</evidence>
<comment type="caution">
    <text evidence="3">The sequence shown here is derived from an EMBL/GenBank/DDBJ whole genome shotgun (WGS) entry which is preliminary data.</text>
</comment>
<name>A0A507BCX5_9PEZI</name>
<feature type="compositionally biased region" description="Acidic residues" evidence="1">
    <location>
        <begin position="311"/>
        <end position="332"/>
    </location>
</feature>
<dbReference type="PANTHER" id="PTHR35910">
    <property type="entry name" value="2EXR DOMAIN-CONTAINING PROTEIN"/>
    <property type="match status" value="1"/>
</dbReference>
<feature type="region of interest" description="Disordered" evidence="1">
    <location>
        <begin position="303"/>
        <end position="346"/>
    </location>
</feature>
<feature type="compositionally biased region" description="Acidic residues" evidence="1">
    <location>
        <begin position="390"/>
        <end position="425"/>
    </location>
</feature>
<accession>A0A507BCX5</accession>
<feature type="compositionally biased region" description="Acidic residues" evidence="1">
    <location>
        <begin position="626"/>
        <end position="658"/>
    </location>
</feature>
<dbReference type="PANTHER" id="PTHR35910:SF1">
    <property type="entry name" value="2EXR DOMAIN-CONTAINING PROTEIN"/>
    <property type="match status" value="1"/>
</dbReference>
<proteinExistence type="predicted"/>
<dbReference type="InterPro" id="IPR045518">
    <property type="entry name" value="2EXR"/>
</dbReference>
<dbReference type="AlphaFoldDB" id="A0A507BCX5"/>
<evidence type="ECO:0000256" key="1">
    <source>
        <dbReference type="SAM" id="MobiDB-lite"/>
    </source>
</evidence>
<dbReference type="RefSeq" id="XP_030998235.1">
    <property type="nucleotide sequence ID" value="XM_031138159.1"/>
</dbReference>
<keyword evidence="4" id="KW-1185">Reference proteome</keyword>
<dbReference type="EMBL" id="SKBQ01000017">
    <property type="protein sequence ID" value="TPX16524.1"/>
    <property type="molecule type" value="Genomic_DNA"/>
</dbReference>
<dbReference type="Pfam" id="PF20150">
    <property type="entry name" value="2EXR"/>
    <property type="match status" value="1"/>
</dbReference>
<evidence type="ECO:0000259" key="2">
    <source>
        <dbReference type="Pfam" id="PF20150"/>
    </source>
</evidence>
<feature type="compositionally biased region" description="Acidic residues" evidence="1">
    <location>
        <begin position="34"/>
        <end position="53"/>
    </location>
</feature>
<reference evidence="3 4" key="1">
    <citation type="submission" date="2019-06" db="EMBL/GenBank/DDBJ databases">
        <title>Draft genome sequence of the filamentous fungus Phialemoniopsis curvata isolated from diesel fuel.</title>
        <authorList>
            <person name="Varaljay V.A."/>
            <person name="Lyon W.J."/>
            <person name="Crouch A.L."/>
            <person name="Drake C.E."/>
            <person name="Hollomon J.M."/>
            <person name="Nadeau L.J."/>
            <person name="Nunn H.S."/>
            <person name="Stevenson B.S."/>
            <person name="Bojanowski C.L."/>
            <person name="Crookes-Goodson W.J."/>
        </authorList>
    </citation>
    <scope>NUCLEOTIDE SEQUENCE [LARGE SCALE GENOMIC DNA]</scope>
    <source>
        <strain evidence="3 4">D216</strain>
    </source>
</reference>
<evidence type="ECO:0000313" key="4">
    <source>
        <dbReference type="Proteomes" id="UP000319257"/>
    </source>
</evidence>
<feature type="region of interest" description="Disordered" evidence="1">
    <location>
        <begin position="390"/>
        <end position="658"/>
    </location>
</feature>